<name>A0A8K0CQ17_IGNLU</name>
<dbReference type="EMBL" id="VTPC01076731">
    <property type="protein sequence ID" value="KAF2888498.1"/>
    <property type="molecule type" value="Genomic_DNA"/>
</dbReference>
<proteinExistence type="predicted"/>
<dbReference type="AlphaFoldDB" id="A0A8K0CQ17"/>
<sequence>GLRFIFAMYVFEHTATTLLYGNTRNMNAERILHFLAPSTVVCVEEKGSLEIPYSTSSCAINNALNLKVRACSTYTFTNVLFVTRDIKENTPYGDTYGTNAVNNPNNNVLCAIIVLTIRAIWRDTESNTF</sequence>
<evidence type="ECO:0000313" key="1">
    <source>
        <dbReference type="EMBL" id="KAF2888498.1"/>
    </source>
</evidence>
<comment type="caution">
    <text evidence="1">The sequence shown here is derived from an EMBL/GenBank/DDBJ whole genome shotgun (WGS) entry which is preliminary data.</text>
</comment>
<evidence type="ECO:0000313" key="2">
    <source>
        <dbReference type="Proteomes" id="UP000801492"/>
    </source>
</evidence>
<protein>
    <submittedName>
        <fullName evidence="1">Uncharacterized protein</fullName>
    </submittedName>
</protein>
<feature type="non-terminal residue" evidence="1">
    <location>
        <position position="129"/>
    </location>
</feature>
<gene>
    <name evidence="1" type="ORF">ILUMI_17675</name>
</gene>
<reference evidence="1" key="1">
    <citation type="submission" date="2019-08" db="EMBL/GenBank/DDBJ databases">
        <title>The genome of the North American firefly Photinus pyralis.</title>
        <authorList>
            <consortium name="Photinus pyralis genome working group"/>
            <person name="Fallon T.R."/>
            <person name="Sander Lower S.E."/>
            <person name="Weng J.-K."/>
        </authorList>
    </citation>
    <scope>NUCLEOTIDE SEQUENCE</scope>
    <source>
        <strain evidence="1">TRF0915ILg1</strain>
        <tissue evidence="1">Whole body</tissue>
    </source>
</reference>
<accession>A0A8K0CQ17</accession>
<organism evidence="1 2">
    <name type="scientific">Ignelater luminosus</name>
    <name type="common">Cucubano</name>
    <name type="synonym">Pyrophorus luminosus</name>
    <dbReference type="NCBI Taxonomy" id="2038154"/>
    <lineage>
        <taxon>Eukaryota</taxon>
        <taxon>Metazoa</taxon>
        <taxon>Ecdysozoa</taxon>
        <taxon>Arthropoda</taxon>
        <taxon>Hexapoda</taxon>
        <taxon>Insecta</taxon>
        <taxon>Pterygota</taxon>
        <taxon>Neoptera</taxon>
        <taxon>Endopterygota</taxon>
        <taxon>Coleoptera</taxon>
        <taxon>Polyphaga</taxon>
        <taxon>Elateriformia</taxon>
        <taxon>Elateroidea</taxon>
        <taxon>Elateridae</taxon>
        <taxon>Agrypninae</taxon>
        <taxon>Pyrophorini</taxon>
        <taxon>Ignelater</taxon>
    </lineage>
</organism>
<dbReference type="Proteomes" id="UP000801492">
    <property type="component" value="Unassembled WGS sequence"/>
</dbReference>
<keyword evidence="2" id="KW-1185">Reference proteome</keyword>